<sequence length="185" mass="21351">MPRLFFLTKYPTCYRRLQADVQAQFPEGANDWTYEKTKSIPYLEHVIHETLRLKPSAPGGLSRLTPPQGLQIDEVFIPGDTIVSVPTYTIQRDERYWENALEFRPERWKNVNPEKVAWIPFSRGQYSCPGKNLAFMELRMVLSRIALEYNLAFPPGDDGEVFDKGAKDTFTLNVPELPIIFTPIN</sequence>
<dbReference type="Proteomes" id="UP000830768">
    <property type="component" value="Chromosome 5"/>
</dbReference>
<accession>A0ACD3Z2G1</accession>
<proteinExistence type="predicted"/>
<evidence type="ECO:0000313" key="2">
    <source>
        <dbReference type="Proteomes" id="UP000830768"/>
    </source>
</evidence>
<organism evidence="1 2">
    <name type="scientific">Fusarium solani subsp. cucurbitae</name>
    <name type="common">Neocosmosporum cucurbitae</name>
    <dbReference type="NCBI Taxonomy" id="2747967"/>
    <lineage>
        <taxon>Eukaryota</taxon>
        <taxon>Fungi</taxon>
        <taxon>Dikarya</taxon>
        <taxon>Ascomycota</taxon>
        <taxon>Pezizomycotina</taxon>
        <taxon>Sordariomycetes</taxon>
        <taxon>Hypocreomycetidae</taxon>
        <taxon>Hypocreales</taxon>
        <taxon>Nectriaceae</taxon>
        <taxon>Fusarium</taxon>
        <taxon>Fusarium solani species complex</taxon>
    </lineage>
</organism>
<reference evidence="1" key="1">
    <citation type="submission" date="2021-11" db="EMBL/GenBank/DDBJ databases">
        <title>Fusarium solani-melongenae Genome sequencing and assembly.</title>
        <authorList>
            <person name="Xie S."/>
            <person name="Huang L."/>
            <person name="Zhang X."/>
        </authorList>
    </citation>
    <scope>NUCLEOTIDE SEQUENCE</scope>
    <source>
        <strain evidence="1">CRI 24-3</strain>
    </source>
</reference>
<evidence type="ECO:0000313" key="1">
    <source>
        <dbReference type="EMBL" id="UPK95453.1"/>
    </source>
</evidence>
<protein>
    <submittedName>
        <fullName evidence="1">Uncharacterized protein</fullName>
    </submittedName>
</protein>
<keyword evidence="2" id="KW-1185">Reference proteome</keyword>
<name>A0ACD3Z2G1_FUSSC</name>
<gene>
    <name evidence="1" type="ORF">LCI18_006388</name>
</gene>
<dbReference type="EMBL" id="CP090034">
    <property type="protein sequence ID" value="UPK95453.1"/>
    <property type="molecule type" value="Genomic_DNA"/>
</dbReference>